<dbReference type="AlphaFoldDB" id="A0A9P1CWH8"/>
<protein>
    <submittedName>
        <fullName evidence="1">Uncharacterized protein</fullName>
    </submittedName>
</protein>
<name>A0A9P1CWH8_9DINO</name>
<evidence type="ECO:0000313" key="3">
    <source>
        <dbReference type="Proteomes" id="UP001152797"/>
    </source>
</evidence>
<sequence>AFEAPNVEDLIEAEYRPKSFLRRRAPDEIETALTQLDQGALNMVKQSFKNNLDLADFAKAIVSTGTYDADRILAFVSGVVDLYLEVFRSQADSDEKAVKWAQLMNHFIESPEIVMFEGSEVASAIVGPKSASSTNMAQVRRSNLVDCAKHMGATIRKISWMPSLEMLTTVEGTESVYFWSPSMAWETARVVTPQLPPDYFDEGKPLWTVHAVAWDESQDLVALLSNRFLVFWRLRNREKVPGPHFHGVAVPSVSSLGAVPAEEGVPLPCHAARGNQLVSAPAARGSRAPFRGRIQIGLTIWTGRHEKGILNEASPSGLQEANEEEVVRSKDKKDAPEILLGEKAKAESSIQGRWTKGENAVNCRPEFRGSDEGVQWTLRRLAAEAAQQLDIWWNASMKVWVSADYEGRLYLWDLREHTIESTIYPMKVTSFLELSSFKFTTCSLDRSARWLLDLMLYFHKDGDTGLGDADVLREACLRVVHRLDGLPWGLGDSVVMESDQGEFRARVRAKLSAHQANLAQVSTGQRVFVTLDEVIMTADWQSTDWSSGKACIFILWDGATLQALQTNCSTLAPKHVVVLPSSASSVLGLLGRIILASRRLNFFVHGPRDGELGAAGPGVVDGNEQGSIALGAAPSKEQLALAKRREEGASLKDRAAPRWCGLAPSRGEPWECNPV</sequence>
<dbReference type="Proteomes" id="UP001152797">
    <property type="component" value="Unassembled WGS sequence"/>
</dbReference>
<dbReference type="SUPFAM" id="SSF50978">
    <property type="entry name" value="WD40 repeat-like"/>
    <property type="match status" value="1"/>
</dbReference>
<dbReference type="OrthoDB" id="427795at2759"/>
<keyword evidence="3" id="KW-1185">Reference proteome</keyword>
<dbReference type="EMBL" id="CAMXCT030002528">
    <property type="protein sequence ID" value="CAL4786022.1"/>
    <property type="molecule type" value="Genomic_DNA"/>
</dbReference>
<feature type="non-terminal residue" evidence="1">
    <location>
        <position position="1"/>
    </location>
</feature>
<evidence type="ECO:0000313" key="2">
    <source>
        <dbReference type="EMBL" id="CAL4786022.1"/>
    </source>
</evidence>
<reference evidence="2 3" key="2">
    <citation type="submission" date="2024-05" db="EMBL/GenBank/DDBJ databases">
        <authorList>
            <person name="Chen Y."/>
            <person name="Shah S."/>
            <person name="Dougan E. K."/>
            <person name="Thang M."/>
            <person name="Chan C."/>
        </authorList>
    </citation>
    <scope>NUCLEOTIDE SEQUENCE [LARGE SCALE GENOMIC DNA]</scope>
</reference>
<dbReference type="EMBL" id="CAMXCT010002528">
    <property type="protein sequence ID" value="CAI3998710.1"/>
    <property type="molecule type" value="Genomic_DNA"/>
</dbReference>
<reference evidence="1" key="1">
    <citation type="submission" date="2022-10" db="EMBL/GenBank/DDBJ databases">
        <authorList>
            <person name="Chen Y."/>
            <person name="Dougan E. K."/>
            <person name="Chan C."/>
            <person name="Rhodes N."/>
            <person name="Thang M."/>
        </authorList>
    </citation>
    <scope>NUCLEOTIDE SEQUENCE</scope>
</reference>
<evidence type="ECO:0000313" key="1">
    <source>
        <dbReference type="EMBL" id="CAI3998710.1"/>
    </source>
</evidence>
<gene>
    <name evidence="1" type="ORF">C1SCF055_LOCUS24985</name>
</gene>
<dbReference type="InterPro" id="IPR036322">
    <property type="entry name" value="WD40_repeat_dom_sf"/>
</dbReference>
<dbReference type="EMBL" id="CAMXCT020002528">
    <property type="protein sequence ID" value="CAL1152085.1"/>
    <property type="molecule type" value="Genomic_DNA"/>
</dbReference>
<organism evidence="1">
    <name type="scientific">Cladocopium goreaui</name>
    <dbReference type="NCBI Taxonomy" id="2562237"/>
    <lineage>
        <taxon>Eukaryota</taxon>
        <taxon>Sar</taxon>
        <taxon>Alveolata</taxon>
        <taxon>Dinophyceae</taxon>
        <taxon>Suessiales</taxon>
        <taxon>Symbiodiniaceae</taxon>
        <taxon>Cladocopium</taxon>
    </lineage>
</organism>
<proteinExistence type="predicted"/>
<comment type="caution">
    <text evidence="1">The sequence shown here is derived from an EMBL/GenBank/DDBJ whole genome shotgun (WGS) entry which is preliminary data.</text>
</comment>
<accession>A0A9P1CWH8</accession>